<keyword evidence="4" id="KW-1185">Reference proteome</keyword>
<reference evidence="3 4" key="1">
    <citation type="submission" date="2024-10" db="EMBL/GenBank/DDBJ databases">
        <title>The Natural Products Discovery Center: Release of the First 8490 Sequenced Strains for Exploring Actinobacteria Biosynthetic Diversity.</title>
        <authorList>
            <person name="Kalkreuter E."/>
            <person name="Kautsar S.A."/>
            <person name="Yang D."/>
            <person name="Bader C.D."/>
            <person name="Teijaro C.N."/>
            <person name="Fluegel L."/>
            <person name="Davis C.M."/>
            <person name="Simpson J.R."/>
            <person name="Lauterbach L."/>
            <person name="Steele A.D."/>
            <person name="Gui C."/>
            <person name="Meng S."/>
            <person name="Li G."/>
            <person name="Viehrig K."/>
            <person name="Ye F."/>
            <person name="Su P."/>
            <person name="Kiefer A.F."/>
            <person name="Nichols A."/>
            <person name="Cepeda A.J."/>
            <person name="Yan W."/>
            <person name="Fan B."/>
            <person name="Jiang Y."/>
            <person name="Adhikari A."/>
            <person name="Zheng C.-J."/>
            <person name="Schuster L."/>
            <person name="Cowan T.M."/>
            <person name="Smanski M.J."/>
            <person name="Chevrette M.G."/>
            <person name="De Carvalho L.P.S."/>
            <person name="Shen B."/>
        </authorList>
    </citation>
    <scope>NUCLEOTIDE SEQUENCE [LARGE SCALE GENOMIC DNA]</scope>
    <source>
        <strain evidence="3 4">NPDC050545</strain>
    </source>
</reference>
<dbReference type="RefSeq" id="WP_397089542.1">
    <property type="nucleotide sequence ID" value="NZ_JBITGY010000012.1"/>
</dbReference>
<proteinExistence type="predicted"/>
<keyword evidence="2" id="KW-1133">Transmembrane helix</keyword>
<evidence type="ECO:0000313" key="3">
    <source>
        <dbReference type="EMBL" id="MFI6503786.1"/>
    </source>
</evidence>
<gene>
    <name evidence="3" type="ORF">ACIBG2_40820</name>
</gene>
<dbReference type="Proteomes" id="UP001612741">
    <property type="component" value="Unassembled WGS sequence"/>
</dbReference>
<comment type="caution">
    <text evidence="3">The sequence shown here is derived from an EMBL/GenBank/DDBJ whole genome shotgun (WGS) entry which is preliminary data.</text>
</comment>
<evidence type="ECO:0000313" key="4">
    <source>
        <dbReference type="Proteomes" id="UP001612741"/>
    </source>
</evidence>
<keyword evidence="2" id="KW-0472">Membrane</keyword>
<evidence type="ECO:0000256" key="1">
    <source>
        <dbReference type="SAM" id="MobiDB-lite"/>
    </source>
</evidence>
<accession>A0ABW7Z6Y0</accession>
<sequence length="128" mass="13527">MTTPQNPSQGEEPDGRESQWSPPPRQPDPAPPYDQPYGQPYNQPGYGQPPYGQPPKSSGTQVMSIIAFVCAGVALLILPIIFGPIGIVLGIVGHTRGESLGKWSAVTAGVTMVLSMAIGFLLLQSRVA</sequence>
<feature type="region of interest" description="Disordered" evidence="1">
    <location>
        <begin position="1"/>
        <end position="59"/>
    </location>
</feature>
<feature type="transmembrane region" description="Helical" evidence="2">
    <location>
        <begin position="65"/>
        <end position="91"/>
    </location>
</feature>
<dbReference type="EMBL" id="JBITGY010000012">
    <property type="protein sequence ID" value="MFI6503786.1"/>
    <property type="molecule type" value="Genomic_DNA"/>
</dbReference>
<feature type="compositionally biased region" description="Pro residues" evidence="1">
    <location>
        <begin position="21"/>
        <end position="34"/>
    </location>
</feature>
<evidence type="ECO:0000256" key="2">
    <source>
        <dbReference type="SAM" id="Phobius"/>
    </source>
</evidence>
<feature type="transmembrane region" description="Helical" evidence="2">
    <location>
        <begin position="103"/>
        <end position="123"/>
    </location>
</feature>
<keyword evidence="2" id="KW-0812">Transmembrane</keyword>
<organism evidence="3 4">
    <name type="scientific">Nonomuraea typhae</name>
    <dbReference type="NCBI Taxonomy" id="2603600"/>
    <lineage>
        <taxon>Bacteria</taxon>
        <taxon>Bacillati</taxon>
        <taxon>Actinomycetota</taxon>
        <taxon>Actinomycetes</taxon>
        <taxon>Streptosporangiales</taxon>
        <taxon>Streptosporangiaceae</taxon>
        <taxon>Nonomuraea</taxon>
    </lineage>
</organism>
<name>A0ABW7Z6Y0_9ACTN</name>
<protein>
    <recommendedName>
        <fullName evidence="5">DUF4190 domain-containing protein</fullName>
    </recommendedName>
</protein>
<feature type="compositionally biased region" description="Low complexity" evidence="1">
    <location>
        <begin position="35"/>
        <end position="50"/>
    </location>
</feature>
<evidence type="ECO:0008006" key="5">
    <source>
        <dbReference type="Google" id="ProtNLM"/>
    </source>
</evidence>